<dbReference type="AlphaFoldDB" id="A0A1J0VYD4"/>
<name>A0A1J0VYD4_9NOCA</name>
<evidence type="ECO:0000313" key="1">
    <source>
        <dbReference type="EMBL" id="APE37088.1"/>
    </source>
</evidence>
<accession>A0A1J0VYD4</accession>
<evidence type="ECO:0000313" key="2">
    <source>
        <dbReference type="Proteomes" id="UP000183810"/>
    </source>
</evidence>
<dbReference type="OrthoDB" id="5243741at2"/>
<dbReference type="KEGG" id="nsl:BOX37_27720"/>
<reference evidence="1" key="1">
    <citation type="submission" date="2016-11" db="EMBL/GenBank/DDBJ databases">
        <authorList>
            <person name="Jaros S."/>
            <person name="Januszkiewicz K."/>
            <person name="Wedrychowicz H."/>
        </authorList>
    </citation>
    <scope>NUCLEOTIDE SEQUENCE [LARGE SCALE GENOMIC DNA]</scope>
    <source>
        <strain evidence="1">Y48</strain>
    </source>
</reference>
<gene>
    <name evidence="1" type="ORF">BOX37_27720</name>
</gene>
<proteinExistence type="predicted"/>
<protein>
    <submittedName>
        <fullName evidence="1">Uncharacterized protein</fullName>
    </submittedName>
</protein>
<keyword evidence="2" id="KW-1185">Reference proteome</keyword>
<organism evidence="1 2">
    <name type="scientific">Nocardia mangyaensis</name>
    <dbReference type="NCBI Taxonomy" id="2213200"/>
    <lineage>
        <taxon>Bacteria</taxon>
        <taxon>Bacillati</taxon>
        <taxon>Actinomycetota</taxon>
        <taxon>Actinomycetes</taxon>
        <taxon>Mycobacteriales</taxon>
        <taxon>Nocardiaceae</taxon>
        <taxon>Nocardia</taxon>
    </lineage>
</organism>
<dbReference type="InterPro" id="IPR042070">
    <property type="entry name" value="PucR_C-HTH_sf"/>
</dbReference>
<dbReference type="Proteomes" id="UP000183810">
    <property type="component" value="Chromosome"/>
</dbReference>
<sequence length="87" mass="9678">MRCACRRQAIGGLARVDTDKHLGELAARADPETLADLRQHCRAPLTVYAPEDRDTLTELLRAWLLHYGRRSDIAAALFVHPRLSGTG</sequence>
<dbReference type="Gene3D" id="1.10.10.2840">
    <property type="entry name" value="PucR C-terminal helix-turn-helix domain"/>
    <property type="match status" value="1"/>
</dbReference>
<dbReference type="EMBL" id="CP018082">
    <property type="protein sequence ID" value="APE37088.1"/>
    <property type="molecule type" value="Genomic_DNA"/>
</dbReference>